<organism evidence="4 5">
    <name type="scientific">Hymenobacter perfusus</name>
    <dbReference type="NCBI Taxonomy" id="1236770"/>
    <lineage>
        <taxon>Bacteria</taxon>
        <taxon>Pseudomonadati</taxon>
        <taxon>Bacteroidota</taxon>
        <taxon>Cytophagia</taxon>
        <taxon>Cytophagales</taxon>
        <taxon>Hymenobacteraceae</taxon>
        <taxon>Hymenobacter</taxon>
    </lineage>
</organism>
<reference evidence="4 5" key="1">
    <citation type="submission" date="2018-12" db="EMBL/GenBank/DDBJ databases">
        <authorList>
            <person name="Feng G."/>
            <person name="Zhu H."/>
        </authorList>
    </citation>
    <scope>NUCLEOTIDE SEQUENCE [LARGE SCALE GENOMIC DNA]</scope>
    <source>
        <strain evidence="4 5">LMG 26000</strain>
    </source>
</reference>
<evidence type="ECO:0000313" key="5">
    <source>
        <dbReference type="Proteomes" id="UP000270291"/>
    </source>
</evidence>
<dbReference type="Pfam" id="PF13205">
    <property type="entry name" value="Big_5"/>
    <property type="match status" value="1"/>
</dbReference>
<feature type="domain" description="SbsA Ig-like" evidence="3">
    <location>
        <begin position="36"/>
        <end position="137"/>
    </location>
</feature>
<dbReference type="AlphaFoldDB" id="A0A3R9N2K7"/>
<dbReference type="Gene3D" id="2.60.40.1120">
    <property type="entry name" value="Carboxypeptidase-like, regulatory domain"/>
    <property type="match status" value="2"/>
</dbReference>
<keyword evidence="1 2" id="KW-0732">Signal</keyword>
<dbReference type="InterPro" id="IPR013784">
    <property type="entry name" value="Carb-bd-like_fold"/>
</dbReference>
<dbReference type="SUPFAM" id="SSF49452">
    <property type="entry name" value="Starch-binding domain-like"/>
    <property type="match status" value="1"/>
</dbReference>
<dbReference type="OrthoDB" id="9809989at2"/>
<evidence type="ECO:0000313" key="4">
    <source>
        <dbReference type="EMBL" id="RSK46663.1"/>
    </source>
</evidence>
<dbReference type="RefSeq" id="WP_125436163.1">
    <property type="nucleotide sequence ID" value="NZ_RWIU01000001.1"/>
</dbReference>
<feature type="chain" id="PRO_5018757131" description="SbsA Ig-like domain-containing protein" evidence="2">
    <location>
        <begin position="26"/>
        <end position="543"/>
    </location>
</feature>
<name>A0A3R9N2K7_9BACT</name>
<evidence type="ECO:0000259" key="3">
    <source>
        <dbReference type="Pfam" id="PF13205"/>
    </source>
</evidence>
<dbReference type="EMBL" id="RWIU01000001">
    <property type="protein sequence ID" value="RSK46663.1"/>
    <property type="molecule type" value="Genomic_DNA"/>
</dbReference>
<dbReference type="GO" id="GO:0030246">
    <property type="term" value="F:carbohydrate binding"/>
    <property type="evidence" value="ECO:0007669"/>
    <property type="project" value="InterPro"/>
</dbReference>
<feature type="signal peptide" evidence="2">
    <location>
        <begin position="1"/>
        <end position="25"/>
    </location>
</feature>
<sequence length="543" mass="59352">MLQSACARASLFLLFAAAAGLSGCAAISSPEGGIRDTIPPKLVRTVPANGTRNYQGQSVRLEFSEQVQLKELAKNLIVAPLLSDDNPYKVREDRTSITLTFDKPLAPNTTYSFNFGTAISDITESNPAAKAVVSFSTGPELDSASVRGTVVDVLSQQPVENVAVVLYPEADTANVRRGRPTYLARTDKAGQFELNYLKAGQYQAYALADKNQNNRYEEPERIGYLPGLLTVGGPASDSLRFVLTRPDTRRPLVTTQKPEPTSYRVSYTEGVVATTLAPLGAAATPALNEAVQLAERGRTAILYRTPELPEGRYLLTATDSAGNIGRDTINVRFQGNASAKRGAAYSVEGNPREVYRQGQIKFVFNEPVRIALDKPIGTLVEDSLKRRPLRLPQDGTLSPSRTELALNLNTTARKTVTFQLDSTTIRSITGQSLGLKPLRLRVTDQTSTGTLSGPIQTTAKRYWVQLLDANGQAQITLDSPKGTYRFDNLQPGTYRLRVLIDANQDGRWQGGDPQLRLPPEPVFLFPKTIQVRSNFDNVESLSF</sequence>
<dbReference type="Proteomes" id="UP000270291">
    <property type="component" value="Unassembled WGS sequence"/>
</dbReference>
<dbReference type="InterPro" id="IPR032812">
    <property type="entry name" value="SbsA_Ig"/>
</dbReference>
<keyword evidence="5" id="KW-1185">Reference proteome</keyword>
<protein>
    <recommendedName>
        <fullName evidence="3">SbsA Ig-like domain-containing protein</fullName>
    </recommendedName>
</protein>
<evidence type="ECO:0000256" key="1">
    <source>
        <dbReference type="ARBA" id="ARBA00022729"/>
    </source>
</evidence>
<comment type="caution">
    <text evidence="4">The sequence shown here is derived from an EMBL/GenBank/DDBJ whole genome shotgun (WGS) entry which is preliminary data.</text>
</comment>
<evidence type="ECO:0000256" key="2">
    <source>
        <dbReference type="SAM" id="SignalP"/>
    </source>
</evidence>
<dbReference type="SUPFAM" id="SSF49478">
    <property type="entry name" value="Cna protein B-type domain"/>
    <property type="match status" value="1"/>
</dbReference>
<gene>
    <name evidence="4" type="ORF">EI293_05790</name>
</gene>
<proteinExistence type="predicted"/>
<accession>A0A3R9N2K7</accession>